<evidence type="ECO:0000313" key="1">
    <source>
        <dbReference type="EMBL" id="MFD1789540.1"/>
    </source>
</evidence>
<dbReference type="RefSeq" id="WP_066488100.1">
    <property type="nucleotide sequence ID" value="NZ_JBHUFC010000023.1"/>
</dbReference>
<proteinExistence type="predicted"/>
<evidence type="ECO:0000313" key="2">
    <source>
        <dbReference type="Proteomes" id="UP001597283"/>
    </source>
</evidence>
<dbReference type="Proteomes" id="UP001597283">
    <property type="component" value="Unassembled WGS sequence"/>
</dbReference>
<reference evidence="2" key="1">
    <citation type="journal article" date="2019" name="Int. J. Syst. Evol. Microbiol.">
        <title>The Global Catalogue of Microorganisms (GCM) 10K type strain sequencing project: providing services to taxonomists for standard genome sequencing and annotation.</title>
        <authorList>
            <consortium name="The Broad Institute Genomics Platform"/>
            <consortium name="The Broad Institute Genome Sequencing Center for Infectious Disease"/>
            <person name="Wu L."/>
            <person name="Ma J."/>
        </authorList>
    </citation>
    <scope>NUCLEOTIDE SEQUENCE [LARGE SCALE GENOMIC DNA]</scope>
    <source>
        <strain evidence="2">Q85</strain>
    </source>
</reference>
<accession>A0ABW4NHC3</accession>
<keyword evidence="2" id="KW-1185">Reference proteome</keyword>
<dbReference type="EMBL" id="JBHUFC010000023">
    <property type="protein sequence ID" value="MFD1789540.1"/>
    <property type="molecule type" value="Genomic_DNA"/>
</dbReference>
<comment type="caution">
    <text evidence="1">The sequence shown here is derived from an EMBL/GenBank/DDBJ whole genome shotgun (WGS) entry which is preliminary data.</text>
</comment>
<name>A0ABW4NHC3_9SPHN</name>
<organism evidence="1 2">
    <name type="scientific">Sphingomonas floccifaciens</name>
    <dbReference type="NCBI Taxonomy" id="1844115"/>
    <lineage>
        <taxon>Bacteria</taxon>
        <taxon>Pseudomonadati</taxon>
        <taxon>Pseudomonadota</taxon>
        <taxon>Alphaproteobacteria</taxon>
        <taxon>Sphingomonadales</taxon>
        <taxon>Sphingomonadaceae</taxon>
        <taxon>Sphingomonas</taxon>
    </lineage>
</organism>
<gene>
    <name evidence="1" type="ORF">ACFSC3_18460</name>
</gene>
<protein>
    <submittedName>
        <fullName evidence="1">Uncharacterized protein</fullName>
    </submittedName>
</protein>
<sequence length="788" mass="85221">MTPDRALHRDDRDDIEGLTHRARIILPDVILPDGTASPHQVAVVPPGVSLAKAVLPHREIDGPVSTWTGAAIVGTREPDFAAYVDGYGSAIVMDDAAHRHITRPQSGADILRWLYDITGIRYAPAAFWKVAGWEIGWAANWLEGLYASGPMAELIVAERQAAAAVRAAWIVQRQGNGSSLAGSGVVQVARATIDMVRAFHRVVEEGLRGTTNPKHRENARMANAAIAEPLRSCVAALEAAAQPRLLHHDRQQKIASAIEHARRIVEAVGLFTVVGETIGLRVIRITDALPIRGRPKPLAPAMFADELQELADRVERPMAGIPTNAPPSWSGLLTGDLSRLQNPDPQARIDLLARVRTDLVYKLVVTRRLDRVFEALPWMAAPCGAFPLTFGGPLGAMASLFEVARVREIGLELKRRLFDAPGGPRLDARRGRREFADPVKVSRALRLGTRAGFLLGSSALSHHMVQALLAGRYFDPTHPLPTLVAGRLNYDFATAMQDPATMTTASETELAKPIYTAATYHRDLPVYMGLMLSDLLSAPLVDTFPGGARDPGINRFAALADARRRKLSIGSVPLSVADAGPANRELVRSMLKSLDTPTDGRDDAWRTAGIVMGNADDVELGHFDARHARHVGKRDDHGGAVRRRASKIHRARGPAGRSLERLVDQARIWPGGKGKAVADDRPLVAVLTGRKVLPGLTPVAQTFIPALWFRPGIDTHIHAWIAAGSPMWTPLALGNVVHAGLIAREVQAVGTAMPRLFGMPIPAGLQSRILVPMWTGLAGITADHAHVR</sequence>